<evidence type="ECO:0000313" key="4">
    <source>
        <dbReference type="Proteomes" id="UP000600139"/>
    </source>
</evidence>
<keyword evidence="2" id="KW-1133">Transmembrane helix</keyword>
<dbReference type="Gene3D" id="1.50.10.20">
    <property type="match status" value="2"/>
</dbReference>
<sequence length="532" mass="57478">MELYDEEGNLIHAERPKISLWQKLGGGSLMIAALFHAVLLVVGALWVFKIITPAKEKVDFLPAGGGGGERGAEHQVQNKKRAQITPTTNVKRVFAEGAQSTFSIPEQGDTFGEMSTLSSLSGGGMSGGLGGEGSGKGFGSGSGVGNGMGMGAGMGKLFGLIPETMRKRCSKEDRLARLRENGGTPACEEAVTKALKWLKSQQGSDGSWGDGDKAGITGLALLAYFGHCETPASEEFGESCMKGIVYLVGLGMANDGKMAVNDGNGWVYEHAIATYALGEAATFCKELKIDIPNLMEVTEKAGQMIIDNQHKNGGWAYHYMTEDPKGGSKAHTDVSVTGWQIQALKACSHTPIRYKGLNSCIGKGLEYLTSCQADSGGFGYENKDLHGGKSYYTLTGVGMLCNQMWGKGNREEVRSAAKYVMNESKFDYNSEFCDLYGHYYESQAMLQRGGAEWKFYNEMFRDQLLDNQNDDGSWKVPGGGKRPAELRAVAADSFVNNSKQGRIYRTALCTLMLEVYYRFLNTGGGTKEKPSI</sequence>
<comment type="caution">
    <text evidence="3">The sequence shown here is derived from an EMBL/GenBank/DDBJ whole genome shotgun (WGS) entry which is preliminary data.</text>
</comment>
<keyword evidence="4" id="KW-1185">Reference proteome</keyword>
<proteinExistence type="predicted"/>
<keyword evidence="2" id="KW-0812">Transmembrane</keyword>
<protein>
    <submittedName>
        <fullName evidence="3">Terpene cyclase/mutase family protein</fullName>
    </submittedName>
</protein>
<accession>A0A934R0C8</accession>
<evidence type="ECO:0000256" key="2">
    <source>
        <dbReference type="SAM" id="Phobius"/>
    </source>
</evidence>
<evidence type="ECO:0000313" key="3">
    <source>
        <dbReference type="EMBL" id="MBK1814556.1"/>
    </source>
</evidence>
<dbReference type="RefSeq" id="WP_200349514.1">
    <property type="nucleotide sequence ID" value="NZ_BAABHZ010000010.1"/>
</dbReference>
<reference evidence="3" key="1">
    <citation type="submission" date="2021-01" db="EMBL/GenBank/DDBJ databases">
        <title>Modified the classification status of verrucomicrobia.</title>
        <authorList>
            <person name="Feng X."/>
        </authorList>
    </citation>
    <scope>NUCLEOTIDE SEQUENCE</scope>
    <source>
        <strain evidence="3">JCM 18052</strain>
    </source>
</reference>
<dbReference type="Proteomes" id="UP000600139">
    <property type="component" value="Unassembled WGS sequence"/>
</dbReference>
<feature type="transmembrane region" description="Helical" evidence="2">
    <location>
        <begin position="29"/>
        <end position="48"/>
    </location>
</feature>
<dbReference type="CDD" id="cd00688">
    <property type="entry name" value="ISOPREN_C2_like"/>
    <property type="match status" value="1"/>
</dbReference>
<gene>
    <name evidence="3" type="ORF">JIN84_02955</name>
</gene>
<dbReference type="SUPFAM" id="SSF48239">
    <property type="entry name" value="Terpenoid cyclases/Protein prenyltransferases"/>
    <property type="match status" value="1"/>
</dbReference>
<name>A0A934R0C8_9BACT</name>
<organism evidence="3 4">
    <name type="scientific">Luteolibacter yonseiensis</name>
    <dbReference type="NCBI Taxonomy" id="1144680"/>
    <lineage>
        <taxon>Bacteria</taxon>
        <taxon>Pseudomonadati</taxon>
        <taxon>Verrucomicrobiota</taxon>
        <taxon>Verrucomicrobiia</taxon>
        <taxon>Verrucomicrobiales</taxon>
        <taxon>Verrucomicrobiaceae</taxon>
        <taxon>Luteolibacter</taxon>
    </lineage>
</organism>
<dbReference type="AlphaFoldDB" id="A0A934R0C8"/>
<keyword evidence="2" id="KW-0472">Membrane</keyword>
<evidence type="ECO:0000256" key="1">
    <source>
        <dbReference type="SAM" id="MobiDB-lite"/>
    </source>
</evidence>
<feature type="region of interest" description="Disordered" evidence="1">
    <location>
        <begin position="65"/>
        <end position="87"/>
    </location>
</feature>
<dbReference type="EMBL" id="JAENIK010000004">
    <property type="protein sequence ID" value="MBK1814556.1"/>
    <property type="molecule type" value="Genomic_DNA"/>
</dbReference>
<dbReference type="InterPro" id="IPR008930">
    <property type="entry name" value="Terpenoid_cyclase/PrenylTrfase"/>
</dbReference>